<proteinExistence type="predicted"/>
<dbReference type="EMBL" id="BAAADE010000002">
    <property type="protein sequence ID" value="GAA0603338.1"/>
    <property type="molecule type" value="Genomic_DNA"/>
</dbReference>
<reference evidence="1 2" key="1">
    <citation type="journal article" date="2019" name="Int. J. Syst. Evol. Microbiol.">
        <title>The Global Catalogue of Microorganisms (GCM) 10K type strain sequencing project: providing services to taxonomists for standard genome sequencing and annotation.</title>
        <authorList>
            <consortium name="The Broad Institute Genomics Platform"/>
            <consortium name="The Broad Institute Genome Sequencing Center for Infectious Disease"/>
            <person name="Wu L."/>
            <person name="Ma J."/>
        </authorList>
    </citation>
    <scope>NUCLEOTIDE SEQUENCE [LARGE SCALE GENOMIC DNA]</scope>
    <source>
        <strain evidence="1 2">JCM 15115</strain>
    </source>
</reference>
<dbReference type="Proteomes" id="UP001424441">
    <property type="component" value="Unassembled WGS sequence"/>
</dbReference>
<keyword evidence="2" id="KW-1185">Reference proteome</keyword>
<evidence type="ECO:0000313" key="1">
    <source>
        <dbReference type="EMBL" id="GAA0603338.1"/>
    </source>
</evidence>
<organism evidence="1 2">
    <name type="scientific">Paenochrobactrum glaciei</name>
    <dbReference type="NCBI Taxonomy" id="486407"/>
    <lineage>
        <taxon>Bacteria</taxon>
        <taxon>Pseudomonadati</taxon>
        <taxon>Pseudomonadota</taxon>
        <taxon>Alphaproteobacteria</taxon>
        <taxon>Hyphomicrobiales</taxon>
        <taxon>Brucellaceae</taxon>
        <taxon>Paenochrobactrum</taxon>
    </lineage>
</organism>
<accession>A0ABN1G3D9</accession>
<gene>
    <name evidence="1" type="ORF">GCM10008943_18550</name>
</gene>
<name>A0ABN1G3D9_9HYPH</name>
<comment type="caution">
    <text evidence="1">The sequence shown here is derived from an EMBL/GenBank/DDBJ whole genome shotgun (WGS) entry which is preliminary data.</text>
</comment>
<evidence type="ECO:0000313" key="2">
    <source>
        <dbReference type="Proteomes" id="UP001424441"/>
    </source>
</evidence>
<protein>
    <submittedName>
        <fullName evidence="1">Uncharacterized protein</fullName>
    </submittedName>
</protein>
<sequence length="77" mass="8292">MGECLDPEYKTFTLHVRCENCMRESFMGVAVPKADGSPSDVDELLESAVLNNLPFKCSKCPSLIGKVIGAKEGAGKQ</sequence>